<dbReference type="Proteomes" id="UP000655550">
    <property type="component" value="Unassembled WGS sequence"/>
</dbReference>
<evidence type="ECO:0000256" key="1">
    <source>
        <dbReference type="ARBA" id="ARBA00004117"/>
    </source>
</evidence>
<dbReference type="PANTHER" id="PTHR30435">
    <property type="entry name" value="FLAGELLAR PROTEIN"/>
    <property type="match status" value="1"/>
</dbReference>
<comment type="function">
    <text evidence="5 6">Structural component of flagellum, the bacterial motility apparatus. Part of the rod structure of flagellar basal body.</text>
</comment>
<keyword evidence="4 6" id="KW-0975">Bacterial flagellum</keyword>
<dbReference type="InterPro" id="IPR001444">
    <property type="entry name" value="Flag_bb_rod_N"/>
</dbReference>
<keyword evidence="8" id="KW-0966">Cell projection</keyword>
<evidence type="ECO:0000313" key="8">
    <source>
        <dbReference type="EMBL" id="GGH94540.1"/>
    </source>
</evidence>
<name>A0ABQ2ASI6_9PSED</name>
<dbReference type="PIRSF" id="PIRSF002889">
    <property type="entry name" value="Rod_FlgB"/>
    <property type="match status" value="1"/>
</dbReference>
<reference evidence="9" key="1">
    <citation type="journal article" date="2019" name="Int. J. Syst. Evol. Microbiol.">
        <title>The Global Catalogue of Microorganisms (GCM) 10K type strain sequencing project: providing services to taxonomists for standard genome sequencing and annotation.</title>
        <authorList>
            <consortium name="The Broad Institute Genomics Platform"/>
            <consortium name="The Broad Institute Genome Sequencing Center for Infectious Disease"/>
            <person name="Wu L."/>
            <person name="Ma J."/>
        </authorList>
    </citation>
    <scope>NUCLEOTIDE SEQUENCE [LARGE SCALE GENOMIC DNA]</scope>
    <source>
        <strain evidence="9">CCM 8778</strain>
    </source>
</reference>
<keyword evidence="8" id="KW-0969">Cilium</keyword>
<evidence type="ECO:0000256" key="4">
    <source>
        <dbReference type="ARBA" id="ARBA00023143"/>
    </source>
</evidence>
<dbReference type="PROSITE" id="PS00588">
    <property type="entry name" value="FLAGELLA_BB_ROD"/>
    <property type="match status" value="1"/>
</dbReference>
<evidence type="ECO:0000256" key="6">
    <source>
        <dbReference type="PIRNR" id="PIRNR002889"/>
    </source>
</evidence>
<comment type="subunit">
    <text evidence="6">The basal body constitutes a major portion of the flagellar organelle and consists of a number of rings mounted on a central rod.</text>
</comment>
<evidence type="ECO:0000313" key="9">
    <source>
        <dbReference type="Proteomes" id="UP000655550"/>
    </source>
</evidence>
<dbReference type="InterPro" id="IPR006300">
    <property type="entry name" value="FlgB"/>
</dbReference>
<feature type="domain" description="Flagellar basal body rod protein N-terminal" evidence="7">
    <location>
        <begin position="18"/>
        <end position="45"/>
    </location>
</feature>
<comment type="similarity">
    <text evidence="2 6">Belongs to the flagella basal body rod proteins family.</text>
</comment>
<proteinExistence type="inferred from homology"/>
<dbReference type="InterPro" id="IPR019776">
    <property type="entry name" value="Flagellar_basal_body_rod_CS"/>
</dbReference>
<evidence type="ECO:0000256" key="2">
    <source>
        <dbReference type="ARBA" id="ARBA00009677"/>
    </source>
</evidence>
<dbReference type="NCBIfam" id="TIGR01396">
    <property type="entry name" value="FlgB"/>
    <property type="match status" value="1"/>
</dbReference>
<keyword evidence="9" id="KW-1185">Reference proteome</keyword>
<comment type="subcellular location">
    <subcellularLocation>
        <location evidence="1 6">Bacterial flagellum basal body</location>
    </subcellularLocation>
</comment>
<gene>
    <name evidence="8" type="primary">flgB</name>
    <name evidence="8" type="ORF">GCM10007363_21710</name>
</gene>
<evidence type="ECO:0000259" key="7">
    <source>
        <dbReference type="Pfam" id="PF00460"/>
    </source>
</evidence>
<comment type="caution">
    <text evidence="8">The sequence shown here is derived from an EMBL/GenBank/DDBJ whole genome shotgun (WGS) entry which is preliminary data.</text>
</comment>
<dbReference type="PANTHER" id="PTHR30435:SF12">
    <property type="entry name" value="FLAGELLAR BASAL BODY ROD PROTEIN FLGB"/>
    <property type="match status" value="1"/>
</dbReference>
<organism evidence="8 9">
    <name type="scientific">Pseudomonas fluvialis</name>
    <dbReference type="NCBI Taxonomy" id="1793966"/>
    <lineage>
        <taxon>Bacteria</taxon>
        <taxon>Pseudomonadati</taxon>
        <taxon>Pseudomonadota</taxon>
        <taxon>Gammaproteobacteria</taxon>
        <taxon>Pseudomonadales</taxon>
        <taxon>Pseudomonadaceae</taxon>
        <taxon>Pseudomonas</taxon>
    </lineage>
</organism>
<dbReference type="Pfam" id="PF00460">
    <property type="entry name" value="Flg_bb_rod"/>
    <property type="match status" value="1"/>
</dbReference>
<evidence type="ECO:0000256" key="5">
    <source>
        <dbReference type="ARBA" id="ARBA00024934"/>
    </source>
</evidence>
<dbReference type="EMBL" id="BMDE01000006">
    <property type="protein sequence ID" value="GGH94540.1"/>
    <property type="molecule type" value="Genomic_DNA"/>
</dbReference>
<protein>
    <recommendedName>
        <fullName evidence="3 6">Flagellar basal body rod protein FlgB</fullName>
    </recommendedName>
</protein>
<evidence type="ECO:0000256" key="3">
    <source>
        <dbReference type="ARBA" id="ARBA00014376"/>
    </source>
</evidence>
<sequence length="140" mass="15092">MGEGLTMSISFDRALGIHQHALGFRSQRAEVLANNIANADTPNFKARDLDFAAVLAEQQSGGSQGVSLARTSNRHIAGEGLAMGDAALRYTTPHHPSIDQNTVDVQQEQAKYAENAVQFQASFTMLNSKFKGLMSALRGE</sequence>
<accession>A0ABQ2ASI6</accession>
<keyword evidence="8" id="KW-0282">Flagellum</keyword>